<dbReference type="Pfam" id="PF01381">
    <property type="entry name" value="HTH_3"/>
    <property type="match status" value="1"/>
</dbReference>
<dbReference type="SUPFAM" id="SSF47413">
    <property type="entry name" value="lambda repressor-like DNA-binding domains"/>
    <property type="match status" value="1"/>
</dbReference>
<gene>
    <name evidence="3" type="ordered locus">Toce_0401</name>
</gene>
<dbReference type="PANTHER" id="PTHR46558">
    <property type="entry name" value="TRACRIPTIONAL REGULATORY PROTEIN-RELATED-RELATED"/>
    <property type="match status" value="1"/>
</dbReference>
<dbReference type="InterPro" id="IPR001387">
    <property type="entry name" value="Cro/C1-type_HTH"/>
</dbReference>
<dbReference type="PANTHER" id="PTHR46558:SF4">
    <property type="entry name" value="DNA-BIDING PHAGE PROTEIN"/>
    <property type="match status" value="1"/>
</dbReference>
<dbReference type="HOGENOM" id="CLU_066192_44_5_9"/>
<dbReference type="KEGG" id="toc:Toce_0401"/>
<dbReference type="EMBL" id="CP002131">
    <property type="protein sequence ID" value="ADL07181.1"/>
    <property type="molecule type" value="Genomic_DNA"/>
</dbReference>
<protein>
    <submittedName>
        <fullName evidence="3">Helix-turn-helix domain protein</fullName>
    </submittedName>
</protein>
<evidence type="ECO:0000256" key="1">
    <source>
        <dbReference type="ARBA" id="ARBA00023125"/>
    </source>
</evidence>
<evidence type="ECO:0000313" key="3">
    <source>
        <dbReference type="EMBL" id="ADL07181.1"/>
    </source>
</evidence>
<keyword evidence="4" id="KW-1185">Reference proteome</keyword>
<dbReference type="STRING" id="555079.Toce_0401"/>
<dbReference type="SMART" id="SM00530">
    <property type="entry name" value="HTH_XRE"/>
    <property type="match status" value="1"/>
</dbReference>
<feature type="domain" description="HTH cro/C1-type" evidence="2">
    <location>
        <begin position="5"/>
        <end position="59"/>
    </location>
</feature>
<dbReference type="eggNOG" id="COG1476">
    <property type="taxonomic scope" value="Bacteria"/>
</dbReference>
<dbReference type="OrthoDB" id="9808239at2"/>
<dbReference type="RefSeq" id="WP_013275231.1">
    <property type="nucleotide sequence ID" value="NC_014377.1"/>
</dbReference>
<dbReference type="CDD" id="cd00093">
    <property type="entry name" value="HTH_XRE"/>
    <property type="match status" value="1"/>
</dbReference>
<proteinExistence type="predicted"/>
<dbReference type="Gene3D" id="1.10.260.40">
    <property type="entry name" value="lambda repressor-like DNA-binding domains"/>
    <property type="match status" value="1"/>
</dbReference>
<sequence>MREALNTARKVKGFTVKDIATKLGISESFYYKIEKGLRNPTISLAKKISELLEKDIEELFFDEKLDGSSS</sequence>
<dbReference type="GO" id="GO:0003677">
    <property type="term" value="F:DNA binding"/>
    <property type="evidence" value="ECO:0007669"/>
    <property type="project" value="UniProtKB-KW"/>
</dbReference>
<organism evidence="3 4">
    <name type="scientific">Thermosediminibacter oceani (strain ATCC BAA-1034 / DSM 16646 / JW/IW-1228P)</name>
    <dbReference type="NCBI Taxonomy" id="555079"/>
    <lineage>
        <taxon>Bacteria</taxon>
        <taxon>Bacillati</taxon>
        <taxon>Bacillota</taxon>
        <taxon>Clostridia</taxon>
        <taxon>Thermosediminibacterales</taxon>
        <taxon>Thermosediminibacteraceae</taxon>
        <taxon>Thermosediminibacter</taxon>
    </lineage>
</organism>
<keyword evidence="1" id="KW-0238">DNA-binding</keyword>
<name>D9S117_THEOJ</name>
<dbReference type="AlphaFoldDB" id="D9S117"/>
<accession>D9S117</accession>
<dbReference type="Proteomes" id="UP000000272">
    <property type="component" value="Chromosome"/>
</dbReference>
<evidence type="ECO:0000313" key="4">
    <source>
        <dbReference type="Proteomes" id="UP000000272"/>
    </source>
</evidence>
<reference evidence="3 4" key="1">
    <citation type="journal article" date="2010" name="Stand. Genomic Sci.">
        <title>Complete genome sequence of Thermosediminibacter oceani type strain (JW/IW-1228P).</title>
        <authorList>
            <person name="Pitluck S."/>
            <person name="Yasawong M."/>
            <person name="Munk C."/>
            <person name="Nolan M."/>
            <person name="Lapidus A."/>
            <person name="Lucas S."/>
            <person name="Glavina Del Rio T."/>
            <person name="Tice H."/>
            <person name="Cheng J.F."/>
            <person name="Bruce D."/>
            <person name="Detter C."/>
            <person name="Tapia R."/>
            <person name="Han C."/>
            <person name="Goodwin L."/>
            <person name="Liolios K."/>
            <person name="Ivanova N."/>
            <person name="Mavromatis K."/>
            <person name="Mikhailova N."/>
            <person name="Pati A."/>
            <person name="Chen A."/>
            <person name="Palaniappan K."/>
            <person name="Land M."/>
            <person name="Hauser L."/>
            <person name="Chang Y.J."/>
            <person name="Jeffries C.D."/>
            <person name="Rohde M."/>
            <person name="Spring S."/>
            <person name="Sikorski J."/>
            <person name="Goker M."/>
            <person name="Woyke T."/>
            <person name="Bristow J."/>
            <person name="Eisen J.A."/>
            <person name="Markowitz V."/>
            <person name="Hugenholtz P."/>
            <person name="Kyrpides N.C."/>
            <person name="Klenk H.P."/>
        </authorList>
    </citation>
    <scope>NUCLEOTIDE SEQUENCE [LARGE SCALE GENOMIC DNA]</scope>
    <source>
        <strain evidence="4">ATCC BAA-1034 / DSM 16646 / JW/IW-1228P</strain>
    </source>
</reference>
<evidence type="ECO:0000259" key="2">
    <source>
        <dbReference type="PROSITE" id="PS50943"/>
    </source>
</evidence>
<dbReference type="PROSITE" id="PS50943">
    <property type="entry name" value="HTH_CROC1"/>
    <property type="match status" value="1"/>
</dbReference>
<dbReference type="InterPro" id="IPR010982">
    <property type="entry name" value="Lambda_DNA-bd_dom_sf"/>
</dbReference>